<dbReference type="EMBL" id="BMGS01000016">
    <property type="protein sequence ID" value="GGG61346.1"/>
    <property type="molecule type" value="Genomic_DNA"/>
</dbReference>
<sequence length="89" mass="10231">MLVVRNITLAPQPEEPTPVRRTSKQNRLAYLRFMLRQKCGDTPITLDTYQRRVNIPFVAGEPVSVPDAAKPYLRELVTEFGYYSQAYIA</sequence>
<organism evidence="1 2">
    <name type="scientific">Hymenobacter glacieicola</name>
    <dbReference type="NCBI Taxonomy" id="1562124"/>
    <lineage>
        <taxon>Bacteria</taxon>
        <taxon>Pseudomonadati</taxon>
        <taxon>Bacteroidota</taxon>
        <taxon>Cytophagia</taxon>
        <taxon>Cytophagales</taxon>
        <taxon>Hymenobacteraceae</taxon>
        <taxon>Hymenobacter</taxon>
    </lineage>
</organism>
<proteinExistence type="predicted"/>
<name>A0ABQ1X5U1_9BACT</name>
<reference evidence="2" key="1">
    <citation type="journal article" date="2019" name="Int. J. Syst. Evol. Microbiol.">
        <title>The Global Catalogue of Microorganisms (GCM) 10K type strain sequencing project: providing services to taxonomists for standard genome sequencing and annotation.</title>
        <authorList>
            <consortium name="The Broad Institute Genomics Platform"/>
            <consortium name="The Broad Institute Genome Sequencing Center for Infectious Disease"/>
            <person name="Wu L."/>
            <person name="Ma J."/>
        </authorList>
    </citation>
    <scope>NUCLEOTIDE SEQUENCE [LARGE SCALE GENOMIC DNA]</scope>
    <source>
        <strain evidence="2">CGMCC 1.12990</strain>
    </source>
</reference>
<keyword evidence="2" id="KW-1185">Reference proteome</keyword>
<dbReference type="Proteomes" id="UP000601361">
    <property type="component" value="Unassembled WGS sequence"/>
</dbReference>
<gene>
    <name evidence="1" type="ORF">GCM10011378_41730</name>
</gene>
<dbReference type="RefSeq" id="WP_188559799.1">
    <property type="nucleotide sequence ID" value="NZ_BMGS01000016.1"/>
</dbReference>
<evidence type="ECO:0000313" key="1">
    <source>
        <dbReference type="EMBL" id="GGG61346.1"/>
    </source>
</evidence>
<protein>
    <recommendedName>
        <fullName evidence="3">Core-binding (CB) domain-containing protein</fullName>
    </recommendedName>
</protein>
<evidence type="ECO:0000313" key="2">
    <source>
        <dbReference type="Proteomes" id="UP000601361"/>
    </source>
</evidence>
<evidence type="ECO:0008006" key="3">
    <source>
        <dbReference type="Google" id="ProtNLM"/>
    </source>
</evidence>
<comment type="caution">
    <text evidence="1">The sequence shown here is derived from an EMBL/GenBank/DDBJ whole genome shotgun (WGS) entry which is preliminary data.</text>
</comment>
<accession>A0ABQ1X5U1</accession>